<dbReference type="InterPro" id="IPR014710">
    <property type="entry name" value="RmlC-like_jellyroll"/>
</dbReference>
<dbReference type="InterPro" id="IPR018062">
    <property type="entry name" value="HTH_AraC-typ_CS"/>
</dbReference>
<organism evidence="5 6">
    <name type="scientific">Intestinimonas butyriciproducens</name>
    <dbReference type="NCBI Taxonomy" id="1297617"/>
    <lineage>
        <taxon>Bacteria</taxon>
        <taxon>Bacillati</taxon>
        <taxon>Bacillota</taxon>
        <taxon>Clostridia</taxon>
        <taxon>Eubacteriales</taxon>
        <taxon>Intestinimonas</taxon>
    </lineage>
</organism>
<evidence type="ECO:0000259" key="4">
    <source>
        <dbReference type="PROSITE" id="PS01124"/>
    </source>
</evidence>
<evidence type="ECO:0000256" key="3">
    <source>
        <dbReference type="ARBA" id="ARBA00023163"/>
    </source>
</evidence>
<dbReference type="InterPro" id="IPR018060">
    <property type="entry name" value="HTH_AraC"/>
</dbReference>
<comment type="caution">
    <text evidence="5">The sequence shown here is derived from an EMBL/GenBank/DDBJ whole genome shotgun (WGS) entry which is preliminary data.</text>
</comment>
<dbReference type="PROSITE" id="PS01124">
    <property type="entry name" value="HTH_ARAC_FAMILY_2"/>
    <property type="match status" value="1"/>
</dbReference>
<gene>
    <name evidence="5" type="ORF">C7373_10722</name>
</gene>
<keyword evidence="1" id="KW-0805">Transcription regulation</keyword>
<protein>
    <submittedName>
        <fullName evidence="5">AraC-like DNA-binding protein</fullName>
    </submittedName>
</protein>
<dbReference type="InterPro" id="IPR020449">
    <property type="entry name" value="Tscrpt_reg_AraC-type_HTH"/>
</dbReference>
<dbReference type="PRINTS" id="PR00032">
    <property type="entry name" value="HTHARAC"/>
</dbReference>
<dbReference type="PANTHER" id="PTHR43280:SF28">
    <property type="entry name" value="HTH-TYPE TRANSCRIPTIONAL ACTIVATOR RHAS"/>
    <property type="match status" value="1"/>
</dbReference>
<dbReference type="OrthoDB" id="9791615at2"/>
<dbReference type="EMBL" id="QEKK01000007">
    <property type="protein sequence ID" value="PVY48276.1"/>
    <property type="molecule type" value="Genomic_DNA"/>
</dbReference>
<dbReference type="Proteomes" id="UP000245778">
    <property type="component" value="Unassembled WGS sequence"/>
</dbReference>
<name>A0A2U1BI18_9FIRM</name>
<dbReference type="PANTHER" id="PTHR43280">
    <property type="entry name" value="ARAC-FAMILY TRANSCRIPTIONAL REGULATOR"/>
    <property type="match status" value="1"/>
</dbReference>
<dbReference type="InterPro" id="IPR037923">
    <property type="entry name" value="HTH-like"/>
</dbReference>
<dbReference type="GeneID" id="93230616"/>
<proteinExistence type="predicted"/>
<dbReference type="Pfam" id="PF12833">
    <property type="entry name" value="HTH_18"/>
    <property type="match status" value="1"/>
</dbReference>
<evidence type="ECO:0000313" key="5">
    <source>
        <dbReference type="EMBL" id="PVY48276.1"/>
    </source>
</evidence>
<dbReference type="PROSITE" id="PS00041">
    <property type="entry name" value="HTH_ARAC_FAMILY_1"/>
    <property type="match status" value="1"/>
</dbReference>
<dbReference type="SUPFAM" id="SSF46689">
    <property type="entry name" value="Homeodomain-like"/>
    <property type="match status" value="2"/>
</dbReference>
<dbReference type="SMART" id="SM00342">
    <property type="entry name" value="HTH_ARAC"/>
    <property type="match status" value="1"/>
</dbReference>
<dbReference type="Pfam" id="PF02311">
    <property type="entry name" value="AraC_binding"/>
    <property type="match status" value="1"/>
</dbReference>
<evidence type="ECO:0000256" key="2">
    <source>
        <dbReference type="ARBA" id="ARBA00023125"/>
    </source>
</evidence>
<dbReference type="InterPro" id="IPR009057">
    <property type="entry name" value="Homeodomain-like_sf"/>
</dbReference>
<keyword evidence="3" id="KW-0804">Transcription</keyword>
<dbReference type="SUPFAM" id="SSF51215">
    <property type="entry name" value="Regulatory protein AraC"/>
    <property type="match status" value="1"/>
</dbReference>
<dbReference type="Gene3D" id="2.60.120.10">
    <property type="entry name" value="Jelly Rolls"/>
    <property type="match status" value="1"/>
</dbReference>
<dbReference type="Gene3D" id="1.10.10.60">
    <property type="entry name" value="Homeodomain-like"/>
    <property type="match status" value="1"/>
</dbReference>
<dbReference type="InterPro" id="IPR003313">
    <property type="entry name" value="AraC-bd"/>
</dbReference>
<dbReference type="GO" id="GO:0043565">
    <property type="term" value="F:sequence-specific DNA binding"/>
    <property type="evidence" value="ECO:0007669"/>
    <property type="project" value="InterPro"/>
</dbReference>
<reference evidence="5 6" key="1">
    <citation type="submission" date="2018-04" db="EMBL/GenBank/DDBJ databases">
        <title>Genomic Encyclopedia of Type Strains, Phase IV (KMG-IV): sequencing the most valuable type-strain genomes for metagenomic binning, comparative biology and taxonomic classification.</title>
        <authorList>
            <person name="Goeker M."/>
        </authorList>
    </citation>
    <scope>NUCLEOTIDE SEQUENCE [LARGE SCALE GENOMIC DNA]</scope>
    <source>
        <strain evidence="5 6">DSM 26588</strain>
    </source>
</reference>
<evidence type="ECO:0000256" key="1">
    <source>
        <dbReference type="ARBA" id="ARBA00023015"/>
    </source>
</evidence>
<dbReference type="RefSeq" id="WP_116722279.1">
    <property type="nucleotide sequence ID" value="NZ_CAMREZ010000008.1"/>
</dbReference>
<dbReference type="AlphaFoldDB" id="A0A2U1BI18"/>
<sequence length="292" mass="33941">MHIPPSLYSAMRFNFLYVDRYVFHKGWVYPETYVPYCMLRYILKGSAVFTINGVEYQVHENQVAYIPDSCMLECHALGDDFEFISIRFTVTVRLNDNDFLAEFFHIPPVTENAEQAVLSYFQEVHCNATSRNSSRLFRIRGNLELILAWLVEQTPEAVLEESEGHEADFSIESIRHREARSSAIKQDPRIQVVVDYFIAHPTEPFDTKFLSDMAQMSPSSLRRHFKEHTGKSPGDFVKELRMVTAARRLLVTNDRVSTIAYELGFDDQNYFARMFKSVFGVSPNQYRKASRE</sequence>
<evidence type="ECO:0000313" key="6">
    <source>
        <dbReference type="Proteomes" id="UP000245778"/>
    </source>
</evidence>
<feature type="domain" description="HTH araC/xylS-type" evidence="4">
    <location>
        <begin position="191"/>
        <end position="289"/>
    </location>
</feature>
<keyword evidence="2 5" id="KW-0238">DNA-binding</keyword>
<accession>A0A2U1BI18</accession>
<dbReference type="GO" id="GO:0003700">
    <property type="term" value="F:DNA-binding transcription factor activity"/>
    <property type="evidence" value="ECO:0007669"/>
    <property type="project" value="InterPro"/>
</dbReference>